<feature type="compositionally biased region" description="Basic residues" evidence="1">
    <location>
        <begin position="195"/>
        <end position="213"/>
    </location>
</feature>
<dbReference type="SUPFAM" id="SSF48452">
    <property type="entry name" value="TPR-like"/>
    <property type="match status" value="1"/>
</dbReference>
<dbReference type="STRING" id="4540.A0A3L6STZ7"/>
<feature type="compositionally biased region" description="Polar residues" evidence="1">
    <location>
        <begin position="155"/>
        <end position="166"/>
    </location>
</feature>
<reference evidence="3" key="1">
    <citation type="journal article" date="2019" name="Nat. Commun.">
        <title>The genome of broomcorn millet.</title>
        <authorList>
            <person name="Zou C."/>
            <person name="Miki D."/>
            <person name="Li D."/>
            <person name="Tang Q."/>
            <person name="Xiao L."/>
            <person name="Rajput S."/>
            <person name="Deng P."/>
            <person name="Jia W."/>
            <person name="Huang R."/>
            <person name="Zhang M."/>
            <person name="Sun Y."/>
            <person name="Hu J."/>
            <person name="Fu X."/>
            <person name="Schnable P.S."/>
            <person name="Li F."/>
            <person name="Zhang H."/>
            <person name="Feng B."/>
            <person name="Zhu X."/>
            <person name="Liu R."/>
            <person name="Schnable J.C."/>
            <person name="Zhu J.-K."/>
            <person name="Zhang H."/>
        </authorList>
    </citation>
    <scope>NUCLEOTIDE SEQUENCE [LARGE SCALE GENOMIC DNA]</scope>
</reference>
<dbReference type="InterPro" id="IPR044563">
    <property type="entry name" value="Sgt1-like"/>
</dbReference>
<evidence type="ECO:0000313" key="2">
    <source>
        <dbReference type="EMBL" id="RLN25154.1"/>
    </source>
</evidence>
<dbReference type="Proteomes" id="UP000275267">
    <property type="component" value="Unassembled WGS sequence"/>
</dbReference>
<organism evidence="2 3">
    <name type="scientific">Panicum miliaceum</name>
    <name type="common">Proso millet</name>
    <name type="synonym">Broomcorn millet</name>
    <dbReference type="NCBI Taxonomy" id="4540"/>
    <lineage>
        <taxon>Eukaryota</taxon>
        <taxon>Viridiplantae</taxon>
        <taxon>Streptophyta</taxon>
        <taxon>Embryophyta</taxon>
        <taxon>Tracheophyta</taxon>
        <taxon>Spermatophyta</taxon>
        <taxon>Magnoliopsida</taxon>
        <taxon>Liliopsida</taxon>
        <taxon>Poales</taxon>
        <taxon>Poaceae</taxon>
        <taxon>PACMAD clade</taxon>
        <taxon>Panicoideae</taxon>
        <taxon>Panicodae</taxon>
        <taxon>Paniceae</taxon>
        <taxon>Panicinae</taxon>
        <taxon>Panicum</taxon>
        <taxon>Panicum sect. Panicum</taxon>
    </lineage>
</organism>
<gene>
    <name evidence="2" type="ORF">C2845_PM07G06380</name>
</gene>
<comment type="caution">
    <text evidence="2">The sequence shown here is derived from an EMBL/GenBank/DDBJ whole genome shotgun (WGS) entry which is preliminary data.</text>
</comment>
<dbReference type="Pfam" id="PF14559">
    <property type="entry name" value="TPR_19"/>
    <property type="match status" value="1"/>
</dbReference>
<evidence type="ECO:0000313" key="3">
    <source>
        <dbReference type="Proteomes" id="UP000275267"/>
    </source>
</evidence>
<feature type="region of interest" description="Disordered" evidence="1">
    <location>
        <begin position="127"/>
        <end position="213"/>
    </location>
</feature>
<protein>
    <submittedName>
        <fullName evidence="2">Uncharacterized protein</fullName>
    </submittedName>
</protein>
<feature type="compositionally biased region" description="Low complexity" evidence="1">
    <location>
        <begin position="128"/>
        <end position="152"/>
    </location>
</feature>
<keyword evidence="3" id="KW-1185">Reference proteome</keyword>
<dbReference type="Gene3D" id="1.25.40.10">
    <property type="entry name" value="Tetratricopeptide repeat domain"/>
    <property type="match status" value="1"/>
</dbReference>
<accession>A0A3L6STZ7</accession>
<dbReference type="InterPro" id="IPR011990">
    <property type="entry name" value="TPR-like_helical_dom_sf"/>
</dbReference>
<dbReference type="GO" id="GO:0051087">
    <property type="term" value="F:protein-folding chaperone binding"/>
    <property type="evidence" value="ECO:0007669"/>
    <property type="project" value="InterPro"/>
</dbReference>
<dbReference type="EMBL" id="PQIB02000004">
    <property type="protein sequence ID" value="RLN25154.1"/>
    <property type="molecule type" value="Genomic_DNA"/>
</dbReference>
<proteinExistence type="predicted"/>
<name>A0A3L6STZ7_PANMI</name>
<dbReference type="AlphaFoldDB" id="A0A3L6STZ7"/>
<evidence type="ECO:0000256" key="1">
    <source>
        <dbReference type="SAM" id="MobiDB-lite"/>
    </source>
</evidence>
<sequence length="213" mass="22613">MGDFAAAATDAARAAELDPAMSRAHLRRAHARVKLEQYDAARAAVEAGAALAPSDAQFAQLMREIDAKAPKPMETDLEASIRDVVSGGARAPARLRWRGQGGVLAPARDRGGRGRARPLARLRWRGQGRALPRVGPRRPGLSSPPRAPAAAGFMSDTTAAGWTRSSPARPPEAGVGPRPGRRARAARGRAIPAHAHAHVVGRRRERQRKGLGQ</sequence>
<dbReference type="PANTHER" id="PTHR45862">
    <property type="entry name" value="PROTEIN SGT1 HOMOLOG"/>
    <property type="match status" value="1"/>
</dbReference>